<feature type="transmembrane region" description="Helical" evidence="1">
    <location>
        <begin position="6"/>
        <end position="25"/>
    </location>
</feature>
<name>A0A2G9Y9E6_9BACT</name>
<organism evidence="2 3">
    <name type="scientific">Candidatus Roizmanbacteria bacterium CG23_combo_of_CG06-09_8_20_14_all_35_49</name>
    <dbReference type="NCBI Taxonomy" id="1974863"/>
    <lineage>
        <taxon>Bacteria</taxon>
        <taxon>Candidatus Roizmaniibacteriota</taxon>
    </lineage>
</organism>
<keyword evidence="1" id="KW-1133">Transmembrane helix</keyword>
<protein>
    <submittedName>
        <fullName evidence="2">Uncharacterized protein</fullName>
    </submittedName>
</protein>
<comment type="caution">
    <text evidence="2">The sequence shown here is derived from an EMBL/GenBank/DDBJ whole genome shotgun (WGS) entry which is preliminary data.</text>
</comment>
<gene>
    <name evidence="2" type="ORF">COX47_01425</name>
</gene>
<keyword evidence="1" id="KW-0472">Membrane</keyword>
<accession>A0A2G9Y9E6</accession>
<dbReference type="Proteomes" id="UP000231025">
    <property type="component" value="Unassembled WGS sequence"/>
</dbReference>
<evidence type="ECO:0000313" key="3">
    <source>
        <dbReference type="Proteomes" id="UP000231025"/>
    </source>
</evidence>
<dbReference type="EMBL" id="PCRE01000018">
    <property type="protein sequence ID" value="PIP15121.1"/>
    <property type="molecule type" value="Genomic_DNA"/>
</dbReference>
<evidence type="ECO:0000256" key="1">
    <source>
        <dbReference type="SAM" id="Phobius"/>
    </source>
</evidence>
<sequence length="149" mass="16290">MNKQIITIIIAIAVGALSFFGGMKYQESKSVNNRFGANLQNMRGQQNGQTGQSQTRRGGFRPVMGEIINQDENSITVKLVDGSSKIVLLSEKTTYNKAETATKTDLKKGERVNVFGTENTDGSVTAQNIQLNPLLNGMERKPIPTQEAN</sequence>
<evidence type="ECO:0000313" key="2">
    <source>
        <dbReference type="EMBL" id="PIP15121.1"/>
    </source>
</evidence>
<keyword evidence="1" id="KW-0812">Transmembrane</keyword>
<dbReference type="AlphaFoldDB" id="A0A2G9Y9E6"/>
<reference evidence="2 3" key="1">
    <citation type="submission" date="2017-09" db="EMBL/GenBank/DDBJ databases">
        <title>Depth-based differentiation of microbial function through sediment-hosted aquifers and enrichment of novel symbionts in the deep terrestrial subsurface.</title>
        <authorList>
            <person name="Probst A.J."/>
            <person name="Ladd B."/>
            <person name="Jarett J.K."/>
            <person name="Geller-Mcgrath D.E."/>
            <person name="Sieber C.M."/>
            <person name="Emerson J.B."/>
            <person name="Anantharaman K."/>
            <person name="Thomas B.C."/>
            <person name="Malmstrom R."/>
            <person name="Stieglmeier M."/>
            <person name="Klingl A."/>
            <person name="Woyke T."/>
            <person name="Ryan C.M."/>
            <person name="Banfield J.F."/>
        </authorList>
    </citation>
    <scope>NUCLEOTIDE SEQUENCE [LARGE SCALE GENOMIC DNA]</scope>
    <source>
        <strain evidence="2">CG23_combo_of_CG06-09_8_20_14_all_35_49</strain>
    </source>
</reference>
<proteinExistence type="predicted"/>